<gene>
    <name evidence="2" type="ORF">M422DRAFT_272119</name>
</gene>
<name>A0A0C9UCB5_SPHS4</name>
<dbReference type="HOGENOM" id="CLU_2028237_0_0_1"/>
<organism evidence="2 3">
    <name type="scientific">Sphaerobolus stellatus (strain SS14)</name>
    <dbReference type="NCBI Taxonomy" id="990650"/>
    <lineage>
        <taxon>Eukaryota</taxon>
        <taxon>Fungi</taxon>
        <taxon>Dikarya</taxon>
        <taxon>Basidiomycota</taxon>
        <taxon>Agaricomycotina</taxon>
        <taxon>Agaricomycetes</taxon>
        <taxon>Phallomycetidae</taxon>
        <taxon>Geastrales</taxon>
        <taxon>Sphaerobolaceae</taxon>
        <taxon>Sphaerobolus</taxon>
    </lineage>
</organism>
<dbReference type="Proteomes" id="UP000054279">
    <property type="component" value="Unassembled WGS sequence"/>
</dbReference>
<protein>
    <submittedName>
        <fullName evidence="2">Uncharacterized protein</fullName>
    </submittedName>
</protein>
<dbReference type="EMBL" id="KN837357">
    <property type="protein sequence ID" value="KIJ26777.1"/>
    <property type="molecule type" value="Genomic_DNA"/>
</dbReference>
<accession>A0A0C9UCB5</accession>
<evidence type="ECO:0000313" key="2">
    <source>
        <dbReference type="EMBL" id="KIJ26777.1"/>
    </source>
</evidence>
<sequence length="138" mass="14726">MSAHHARFSSSVSCTVPTVVAASPRRTRSSLAAQRHLALNLVATQTERSLCAARLLRVRRGEAATTVGAKATPTTPAPKASNPKPQVQPSTIVVDRISLQSIVDNLGTAIDNLDVEVLNLSTRTSNLRKETNTLEGFL</sequence>
<keyword evidence="3" id="KW-1185">Reference proteome</keyword>
<evidence type="ECO:0000256" key="1">
    <source>
        <dbReference type="SAM" id="MobiDB-lite"/>
    </source>
</evidence>
<proteinExistence type="predicted"/>
<feature type="region of interest" description="Disordered" evidence="1">
    <location>
        <begin position="62"/>
        <end position="89"/>
    </location>
</feature>
<reference evidence="2 3" key="1">
    <citation type="submission" date="2014-06" db="EMBL/GenBank/DDBJ databases">
        <title>Evolutionary Origins and Diversification of the Mycorrhizal Mutualists.</title>
        <authorList>
            <consortium name="DOE Joint Genome Institute"/>
            <consortium name="Mycorrhizal Genomics Consortium"/>
            <person name="Kohler A."/>
            <person name="Kuo A."/>
            <person name="Nagy L.G."/>
            <person name="Floudas D."/>
            <person name="Copeland A."/>
            <person name="Barry K.W."/>
            <person name="Cichocki N."/>
            <person name="Veneault-Fourrey C."/>
            <person name="LaButti K."/>
            <person name="Lindquist E.A."/>
            <person name="Lipzen A."/>
            <person name="Lundell T."/>
            <person name="Morin E."/>
            <person name="Murat C."/>
            <person name="Riley R."/>
            <person name="Ohm R."/>
            <person name="Sun H."/>
            <person name="Tunlid A."/>
            <person name="Henrissat B."/>
            <person name="Grigoriev I.V."/>
            <person name="Hibbett D.S."/>
            <person name="Martin F."/>
        </authorList>
    </citation>
    <scope>NUCLEOTIDE SEQUENCE [LARGE SCALE GENOMIC DNA]</scope>
    <source>
        <strain evidence="2 3">SS14</strain>
    </source>
</reference>
<feature type="compositionally biased region" description="Low complexity" evidence="1">
    <location>
        <begin position="63"/>
        <end position="85"/>
    </location>
</feature>
<dbReference type="AlphaFoldDB" id="A0A0C9UCB5"/>
<evidence type="ECO:0000313" key="3">
    <source>
        <dbReference type="Proteomes" id="UP000054279"/>
    </source>
</evidence>